<dbReference type="InterPro" id="IPR000943">
    <property type="entry name" value="RNA_pol_sigma70"/>
</dbReference>
<dbReference type="InterPro" id="IPR036388">
    <property type="entry name" value="WH-like_DNA-bd_sf"/>
</dbReference>
<dbReference type="PROSITE" id="PS00715">
    <property type="entry name" value="SIGMA70_1"/>
    <property type="match status" value="1"/>
</dbReference>
<dbReference type="GO" id="GO:0006352">
    <property type="term" value="P:DNA-templated transcription initiation"/>
    <property type="evidence" value="ECO:0007669"/>
    <property type="project" value="InterPro"/>
</dbReference>
<dbReference type="EMBL" id="CP159872">
    <property type="protein sequence ID" value="XCM84232.1"/>
    <property type="molecule type" value="Genomic_DNA"/>
</dbReference>
<dbReference type="InterPro" id="IPR014322">
    <property type="entry name" value="RNA_pol_sigma-B/F/G"/>
</dbReference>
<evidence type="ECO:0000256" key="1">
    <source>
        <dbReference type="ARBA" id="ARBA00023015"/>
    </source>
</evidence>
<dbReference type="AlphaFoldDB" id="A0AAU8K806"/>
<dbReference type="GO" id="GO:0016987">
    <property type="term" value="F:sigma factor activity"/>
    <property type="evidence" value="ECO:0007669"/>
    <property type="project" value="UniProtKB-KW"/>
</dbReference>
<feature type="domain" description="RNA polymerase sigma-70" evidence="5">
    <location>
        <begin position="65"/>
        <end position="78"/>
    </location>
</feature>
<accession>A0AAU8K806</accession>
<dbReference type="InterPro" id="IPR007627">
    <property type="entry name" value="RNA_pol_sigma70_r2"/>
</dbReference>
<gene>
    <name evidence="6" type="ORF">ABWK59_31885</name>
</gene>
<dbReference type="Pfam" id="PF04545">
    <property type="entry name" value="Sigma70_r4"/>
    <property type="match status" value="1"/>
</dbReference>
<evidence type="ECO:0000259" key="5">
    <source>
        <dbReference type="PROSITE" id="PS00715"/>
    </source>
</evidence>
<dbReference type="Gene3D" id="1.10.10.10">
    <property type="entry name" value="Winged helix-like DNA-binding domain superfamily/Winged helix DNA-binding domain"/>
    <property type="match status" value="2"/>
</dbReference>
<dbReference type="SUPFAM" id="SSF88659">
    <property type="entry name" value="Sigma3 and sigma4 domains of RNA polymerase sigma factors"/>
    <property type="match status" value="2"/>
</dbReference>
<organism evidence="6">
    <name type="scientific">Kitasatospora camelliae</name>
    <dbReference type="NCBI Taxonomy" id="3156397"/>
    <lineage>
        <taxon>Bacteria</taxon>
        <taxon>Bacillati</taxon>
        <taxon>Actinomycetota</taxon>
        <taxon>Actinomycetes</taxon>
        <taxon>Kitasatosporales</taxon>
        <taxon>Streptomycetaceae</taxon>
        <taxon>Kitasatospora</taxon>
    </lineage>
</organism>
<keyword evidence="4" id="KW-0804">Transcription</keyword>
<dbReference type="NCBIfam" id="TIGR02980">
    <property type="entry name" value="SigBFG"/>
    <property type="match status" value="1"/>
</dbReference>
<reference evidence="6" key="1">
    <citation type="submission" date="2024-06" db="EMBL/GenBank/DDBJ databases">
        <title>The genome sequences of Kitasatospora sp. strain HUAS MG31.</title>
        <authorList>
            <person name="Mo P."/>
        </authorList>
    </citation>
    <scope>NUCLEOTIDE SEQUENCE</scope>
    <source>
        <strain evidence="6">HUAS MG31</strain>
    </source>
</reference>
<dbReference type="InterPro" id="IPR014284">
    <property type="entry name" value="RNA_pol_sigma-70_dom"/>
</dbReference>
<sequence length="265" mass="28889">MAADPSTAAPADAKALSDTLLRRLNALEEGTPEHAYVRSTLIELNLTLVRFSAQRFRGRGQPMEDIIQVGTVGLIKAIDRFDPERGVEFTTYAVPTVVGEIKRYFRDTTWAVHVPRRLQELRLALAKGGDELEQSLGRRPTVPELATHLEVDEEEVIEGLVAGNGRVAGPLDTLDGEDECGGAAPVRRLGGPDPGLEKVENLESLKPALAALCERDRTLLHLRFVEELTQADIGERLGVSQMQVSRLLARTLGELRGELLADAGS</sequence>
<dbReference type="Pfam" id="PF04542">
    <property type="entry name" value="Sigma70_r2"/>
    <property type="match status" value="1"/>
</dbReference>
<dbReference type="PANTHER" id="PTHR30385:SF4">
    <property type="entry name" value="RNA POLYMERASE SIGMA-E FACTOR"/>
    <property type="match status" value="1"/>
</dbReference>
<dbReference type="Pfam" id="PF04539">
    <property type="entry name" value="Sigma70_r3"/>
    <property type="match status" value="1"/>
</dbReference>
<dbReference type="CDD" id="cd06171">
    <property type="entry name" value="Sigma70_r4"/>
    <property type="match status" value="1"/>
</dbReference>
<dbReference type="KEGG" id="kcm:ABWK59_31885"/>
<dbReference type="InterPro" id="IPR013325">
    <property type="entry name" value="RNA_pol_sigma_r2"/>
</dbReference>
<dbReference type="InterPro" id="IPR013324">
    <property type="entry name" value="RNA_pol_sigma_r3/r4-like"/>
</dbReference>
<dbReference type="SUPFAM" id="SSF88946">
    <property type="entry name" value="Sigma2 domain of RNA polymerase sigma factors"/>
    <property type="match status" value="1"/>
</dbReference>
<dbReference type="GO" id="GO:0003677">
    <property type="term" value="F:DNA binding"/>
    <property type="evidence" value="ECO:0007669"/>
    <property type="project" value="UniProtKB-KW"/>
</dbReference>
<dbReference type="PANTHER" id="PTHR30385">
    <property type="entry name" value="SIGMA FACTOR F FLAGELLAR"/>
    <property type="match status" value="1"/>
</dbReference>
<keyword evidence="2" id="KW-0731">Sigma factor</keyword>
<evidence type="ECO:0000256" key="4">
    <source>
        <dbReference type="ARBA" id="ARBA00023163"/>
    </source>
</evidence>
<dbReference type="Gene3D" id="1.20.120.1810">
    <property type="match status" value="1"/>
</dbReference>
<proteinExistence type="predicted"/>
<dbReference type="InterPro" id="IPR007624">
    <property type="entry name" value="RNA_pol_sigma70_r3"/>
</dbReference>
<name>A0AAU8K806_9ACTN</name>
<dbReference type="InterPro" id="IPR007630">
    <property type="entry name" value="RNA_pol_sigma70_r4"/>
</dbReference>
<keyword evidence="3" id="KW-0238">DNA-binding</keyword>
<evidence type="ECO:0000313" key="6">
    <source>
        <dbReference type="EMBL" id="XCM84232.1"/>
    </source>
</evidence>
<dbReference type="PRINTS" id="PR00046">
    <property type="entry name" value="SIGMA70FCT"/>
</dbReference>
<evidence type="ECO:0000256" key="3">
    <source>
        <dbReference type="ARBA" id="ARBA00023125"/>
    </source>
</evidence>
<protein>
    <submittedName>
        <fullName evidence="6">RNA polymerase sigma factor SigF</fullName>
    </submittedName>
</protein>
<dbReference type="NCBIfam" id="TIGR02937">
    <property type="entry name" value="sigma70-ECF"/>
    <property type="match status" value="1"/>
</dbReference>
<keyword evidence="1" id="KW-0805">Transcription regulation</keyword>
<evidence type="ECO:0000256" key="2">
    <source>
        <dbReference type="ARBA" id="ARBA00023082"/>
    </source>
</evidence>